<dbReference type="InterPro" id="IPR051934">
    <property type="entry name" value="Phage_Tail_Fiber_Structural"/>
</dbReference>
<evidence type="ECO:0000313" key="2">
    <source>
        <dbReference type="Proteomes" id="UP000199071"/>
    </source>
</evidence>
<organism evidence="1 2">
    <name type="scientific">Bauldia litoralis</name>
    <dbReference type="NCBI Taxonomy" id="665467"/>
    <lineage>
        <taxon>Bacteria</taxon>
        <taxon>Pseudomonadati</taxon>
        <taxon>Pseudomonadota</taxon>
        <taxon>Alphaproteobacteria</taxon>
        <taxon>Hyphomicrobiales</taxon>
        <taxon>Kaistiaceae</taxon>
        <taxon>Bauldia</taxon>
    </lineage>
</organism>
<dbReference type="OrthoDB" id="6458359at2"/>
<accession>A0A1G6EJ11</accession>
<dbReference type="PANTHER" id="PTHR35191:SF1">
    <property type="entry name" value="PROPHAGE SIDE TAIL FIBER PROTEIN HOMOLOG STFQ-RELATED"/>
    <property type="match status" value="1"/>
</dbReference>
<dbReference type="AlphaFoldDB" id="A0A1G6EJ11"/>
<reference evidence="1 2" key="1">
    <citation type="submission" date="2016-10" db="EMBL/GenBank/DDBJ databases">
        <authorList>
            <person name="de Groot N.N."/>
        </authorList>
    </citation>
    <scope>NUCLEOTIDE SEQUENCE [LARGE SCALE GENOMIC DNA]</scope>
    <source>
        <strain evidence="1 2">ATCC 35022</strain>
    </source>
</reference>
<dbReference type="Proteomes" id="UP000199071">
    <property type="component" value="Unassembled WGS sequence"/>
</dbReference>
<gene>
    <name evidence="1" type="ORF">SAMN02982931_04562</name>
</gene>
<dbReference type="STRING" id="665467.SAMN02982931_04562"/>
<keyword evidence="2" id="KW-1185">Reference proteome</keyword>
<evidence type="ECO:0008006" key="3">
    <source>
        <dbReference type="Google" id="ProtNLM"/>
    </source>
</evidence>
<evidence type="ECO:0000313" key="1">
    <source>
        <dbReference type="EMBL" id="SDB57453.1"/>
    </source>
</evidence>
<dbReference type="RefSeq" id="WP_090880771.1">
    <property type="nucleotide sequence ID" value="NZ_FMXQ01000013.1"/>
</dbReference>
<protein>
    <recommendedName>
        <fullName evidence="3">Phage tail repeat like</fullName>
    </recommendedName>
</protein>
<dbReference type="EMBL" id="FMXQ01000013">
    <property type="protein sequence ID" value="SDB57453.1"/>
    <property type="molecule type" value="Genomic_DNA"/>
</dbReference>
<name>A0A1G6EJ11_9HYPH</name>
<sequence>MANVIRIKRRVSGAAGAPAALKSAELAHNEVDDTLYVGKGDDGGGNATSVVPLAGKGAFVDRSSAQTVGGKKTFSSVPAAGEDASADAELIRKSQFDAGLATKSAASHGHAIAEITSLQTALDAKAPLVSPALTGTPTAPTAAGGANSTQIATTAFVAAAVGALIDAAPGALDTLAELAAALGDDPDFAATVTNGLAGKLAITSNLADLGNVAAARDNLGLGSMATQAADNVAITGGSVVGLMLDGGTF</sequence>
<proteinExistence type="predicted"/>
<dbReference type="PANTHER" id="PTHR35191">
    <property type="entry name" value="PROPHAGE SIDE TAIL FIBER PROTEIN HOMOLOG STFQ-RELATED"/>
    <property type="match status" value="1"/>
</dbReference>